<reference evidence="2" key="1">
    <citation type="submission" date="2018-12" db="EMBL/GenBank/DDBJ databases">
        <title>Complete genome sequence of Roseovarius sp. MME-070.</title>
        <authorList>
            <person name="Nam Y.-D."/>
            <person name="Kang J."/>
            <person name="Chung W.-H."/>
            <person name="Park Y.S."/>
        </authorList>
    </citation>
    <scope>NUCLEOTIDE SEQUENCE [LARGE SCALE GENOMIC DNA]</scope>
    <source>
        <strain evidence="2">MME-070</strain>
    </source>
</reference>
<dbReference type="EMBL" id="CP034348">
    <property type="protein sequence ID" value="QGX99024.1"/>
    <property type="molecule type" value="Genomic_DNA"/>
</dbReference>
<name>A0A6I6ISB4_9RHOB</name>
<evidence type="ECO:0000313" key="2">
    <source>
        <dbReference type="Proteomes" id="UP000428330"/>
    </source>
</evidence>
<dbReference type="KEGG" id="rom:EI983_12390"/>
<protein>
    <submittedName>
        <fullName evidence="1">Uncharacterized protein</fullName>
    </submittedName>
</protein>
<accession>A0A6I6ISB4</accession>
<evidence type="ECO:0000313" key="1">
    <source>
        <dbReference type="EMBL" id="QGX99024.1"/>
    </source>
</evidence>
<proteinExistence type="predicted"/>
<sequence>MVAALTATSACVELSGIETPPVTFTYSKDFDQSRLVPGMTRAFRTYAPPESASKSAGDEIKGAQCTMKSKELEASFVTPALIDMPTIRGKPSALEVTCRANGKSVTRVQEPFKPHTIIVGDPVSMLVSNIVTAAVTAGSDKWSYTSSDSHIAFIMD</sequence>
<dbReference type="Proteomes" id="UP000428330">
    <property type="component" value="Chromosome"/>
</dbReference>
<gene>
    <name evidence="1" type="ORF">EI983_12390</name>
</gene>
<organism evidence="1 2">
    <name type="scientific">Roseovarius faecimaris</name>
    <dbReference type="NCBI Taxonomy" id="2494550"/>
    <lineage>
        <taxon>Bacteria</taxon>
        <taxon>Pseudomonadati</taxon>
        <taxon>Pseudomonadota</taxon>
        <taxon>Alphaproteobacteria</taxon>
        <taxon>Rhodobacterales</taxon>
        <taxon>Roseobacteraceae</taxon>
        <taxon>Roseovarius</taxon>
    </lineage>
</organism>
<keyword evidence="2" id="KW-1185">Reference proteome</keyword>
<dbReference type="AlphaFoldDB" id="A0A6I6ISB4"/>